<dbReference type="Pfam" id="PF06094">
    <property type="entry name" value="GGACT"/>
    <property type="match status" value="1"/>
</dbReference>
<dbReference type="GO" id="GO:0016874">
    <property type="term" value="F:ligase activity"/>
    <property type="evidence" value="ECO:0007669"/>
    <property type="project" value="UniProtKB-KW"/>
</dbReference>
<dbReference type="CDD" id="cd06661">
    <property type="entry name" value="GGCT_like"/>
    <property type="match status" value="1"/>
</dbReference>
<dbReference type="STRING" id="966.BTA35_0200290"/>
<dbReference type="InterPro" id="IPR013024">
    <property type="entry name" value="GGCT-like"/>
</dbReference>
<gene>
    <name evidence="2" type="ORF">BTA35_0200290</name>
</gene>
<dbReference type="SUPFAM" id="SSF110857">
    <property type="entry name" value="Gamma-glutamyl cyclotransferase-like"/>
    <property type="match status" value="1"/>
</dbReference>
<dbReference type="InterPro" id="IPR036568">
    <property type="entry name" value="GGCT-like_sf"/>
</dbReference>
<keyword evidence="2" id="KW-0436">Ligase</keyword>
<sequence length="120" mass="13253">MERLFSYGTLQLDQVQQETFGRLLSGEKDTLIGYALSEVRISDEAVVATSGKALHPILKYTGNPEDQVEGTVFEITVEELAQADDYEVAEYVRVATIFHSGNTAWAYVCAETEKARASIS</sequence>
<name>A0A1T1HDU8_OCELI</name>
<accession>A0A1T1HDU8</accession>
<protein>
    <submittedName>
        <fullName evidence="2">UDP-N-acetylmuramate--alanine ligase</fullName>
    </submittedName>
</protein>
<keyword evidence="3" id="KW-1185">Reference proteome</keyword>
<evidence type="ECO:0000259" key="1">
    <source>
        <dbReference type="Pfam" id="PF06094"/>
    </source>
</evidence>
<dbReference type="Gene3D" id="3.10.490.10">
    <property type="entry name" value="Gamma-glutamyl cyclotransferase-like"/>
    <property type="match status" value="1"/>
</dbReference>
<organism evidence="2 3">
    <name type="scientific">Oceanospirillum linum</name>
    <dbReference type="NCBI Taxonomy" id="966"/>
    <lineage>
        <taxon>Bacteria</taxon>
        <taxon>Pseudomonadati</taxon>
        <taxon>Pseudomonadota</taxon>
        <taxon>Gammaproteobacteria</taxon>
        <taxon>Oceanospirillales</taxon>
        <taxon>Oceanospirillaceae</taxon>
        <taxon>Oceanospirillum</taxon>
    </lineage>
</organism>
<reference evidence="2" key="1">
    <citation type="submission" date="2017-02" db="EMBL/GenBank/DDBJ databases">
        <title>Draft Genome Sequence of the Salt Water Bacterium Oceanospirillum linum ATCC 11336.</title>
        <authorList>
            <person name="Trachtenberg A.M."/>
            <person name="Carney J.G."/>
            <person name="Linnane J.D."/>
            <person name="Rheaume B.A."/>
            <person name="Pitts N.L."/>
            <person name="Mykles D.L."/>
            <person name="Maclea K.S."/>
        </authorList>
    </citation>
    <scope>NUCLEOTIDE SEQUENCE [LARGE SCALE GENOMIC DNA]</scope>
    <source>
        <strain evidence="2">ATCC 11336</strain>
    </source>
</reference>
<dbReference type="InterPro" id="IPR009288">
    <property type="entry name" value="AIG2-like_dom"/>
</dbReference>
<dbReference type="Proteomes" id="UP000190064">
    <property type="component" value="Unassembled WGS sequence"/>
</dbReference>
<evidence type="ECO:0000313" key="2">
    <source>
        <dbReference type="EMBL" id="OOV88038.1"/>
    </source>
</evidence>
<evidence type="ECO:0000313" key="3">
    <source>
        <dbReference type="Proteomes" id="UP000190064"/>
    </source>
</evidence>
<dbReference type="RefSeq" id="WP_077242447.1">
    <property type="nucleotide sequence ID" value="NZ_FXTS01000001.1"/>
</dbReference>
<comment type="caution">
    <text evidence="2">The sequence shown here is derived from an EMBL/GenBank/DDBJ whole genome shotgun (WGS) entry which is preliminary data.</text>
</comment>
<dbReference type="EMBL" id="MTSD02000001">
    <property type="protein sequence ID" value="OOV88038.1"/>
    <property type="molecule type" value="Genomic_DNA"/>
</dbReference>
<dbReference type="AlphaFoldDB" id="A0A1T1HDU8"/>
<proteinExistence type="predicted"/>
<feature type="domain" description="Gamma-glutamylcyclotransferase AIG2-like" evidence="1">
    <location>
        <begin position="4"/>
        <end position="113"/>
    </location>
</feature>